<dbReference type="EC" id="4.1.1.97" evidence="3"/>
<sequence>MTARTMSDINALATEAFVAAFGDVAEHSPWVAEAAAAARPFASREAMIAAFEAAILSADPDRQLALIRAHPDLAGRAAIAGEIAAESRREQAGIGLDRLTPEEFARFTALNDRYRETFGFPFILAVKNATKNIILTSFEARLGNNSKTERETALAQIARIVRFRIEDRVA</sequence>
<keyword evidence="6 8" id="KW-0456">Lyase</keyword>
<evidence type="ECO:0000256" key="4">
    <source>
        <dbReference type="ARBA" id="ARBA00022631"/>
    </source>
</evidence>
<dbReference type="InterPro" id="IPR036778">
    <property type="entry name" value="OHCU_decarboxylase_sf"/>
</dbReference>
<evidence type="ECO:0000313" key="8">
    <source>
        <dbReference type="EMBL" id="MQT11319.1"/>
    </source>
</evidence>
<feature type="domain" description="Oxo-4-hydroxy-4-carboxy-5-ureidoimidazoline decarboxylase" evidence="7">
    <location>
        <begin position="10"/>
        <end position="166"/>
    </location>
</feature>
<keyword evidence="9" id="KW-1185">Reference proteome</keyword>
<gene>
    <name evidence="8" type="primary">uraD</name>
    <name evidence="8" type="ORF">F0357_01250</name>
</gene>
<dbReference type="EMBL" id="VWNA01000001">
    <property type="protein sequence ID" value="MQT11319.1"/>
    <property type="molecule type" value="Genomic_DNA"/>
</dbReference>
<dbReference type="GO" id="GO:0019628">
    <property type="term" value="P:urate catabolic process"/>
    <property type="evidence" value="ECO:0007669"/>
    <property type="project" value="UniProtKB-UniPathway"/>
</dbReference>
<proteinExistence type="predicted"/>
<reference evidence="8 9" key="1">
    <citation type="submission" date="2019-09" db="EMBL/GenBank/DDBJ databases">
        <title>Segnochrobactrum spirostomi gen. nov., sp. nov., isolated from the ciliate Spirostomum cf. yagiui and description of a novel family, Segnochrobactraceae fam. nov. within the order Rhizobiales of the class Alphaproteobacteria.</title>
        <authorList>
            <person name="Akter S."/>
            <person name="Shazib S.U.A."/>
            <person name="Shin M.K."/>
        </authorList>
    </citation>
    <scope>NUCLEOTIDE SEQUENCE [LARGE SCALE GENOMIC DNA]</scope>
    <source>
        <strain evidence="8 9">Sp-1</strain>
    </source>
</reference>
<comment type="pathway">
    <text evidence="2">Purine metabolism; urate degradation; (S)-allantoin from urate: step 3/3.</text>
</comment>
<dbReference type="AlphaFoldDB" id="A0A6A7XZZ0"/>
<protein>
    <recommendedName>
        <fullName evidence="3">2-oxo-4-hydroxy-4-carboxy-5-ureidoimidazoline decarboxylase</fullName>
        <ecNumber evidence="3">4.1.1.97</ecNumber>
    </recommendedName>
</protein>
<dbReference type="GO" id="GO:0051997">
    <property type="term" value="F:2-oxo-4-hydroxy-4-carboxy-5-ureidoimidazoline decarboxylase activity"/>
    <property type="evidence" value="ECO:0007669"/>
    <property type="project" value="UniProtKB-EC"/>
</dbReference>
<evidence type="ECO:0000259" key="7">
    <source>
        <dbReference type="Pfam" id="PF09349"/>
    </source>
</evidence>
<evidence type="ECO:0000256" key="2">
    <source>
        <dbReference type="ARBA" id="ARBA00004754"/>
    </source>
</evidence>
<dbReference type="PANTHER" id="PTHR43466">
    <property type="entry name" value="2-OXO-4-HYDROXY-4-CARBOXY-5-UREIDOIMIDAZOLINE DECARBOXYLASE-RELATED"/>
    <property type="match status" value="1"/>
</dbReference>
<name>A0A6A7XZZ0_9HYPH</name>
<evidence type="ECO:0000256" key="6">
    <source>
        <dbReference type="ARBA" id="ARBA00023239"/>
    </source>
</evidence>
<dbReference type="Proteomes" id="UP000332515">
    <property type="component" value="Unassembled WGS sequence"/>
</dbReference>
<dbReference type="InterPro" id="IPR017580">
    <property type="entry name" value="OHCU_decarboxylase-1"/>
</dbReference>
<evidence type="ECO:0000256" key="1">
    <source>
        <dbReference type="ARBA" id="ARBA00001163"/>
    </source>
</evidence>
<keyword evidence="5" id="KW-0210">Decarboxylase</keyword>
<keyword evidence="4" id="KW-0659">Purine metabolism</keyword>
<evidence type="ECO:0000313" key="9">
    <source>
        <dbReference type="Proteomes" id="UP000332515"/>
    </source>
</evidence>
<dbReference type="PANTHER" id="PTHR43466:SF1">
    <property type="entry name" value="2-OXO-4-HYDROXY-4-CARBOXY-5-UREIDOIMIDAZOLINE DECARBOXYLASE-RELATED"/>
    <property type="match status" value="1"/>
</dbReference>
<comment type="caution">
    <text evidence="8">The sequence shown here is derived from an EMBL/GenBank/DDBJ whole genome shotgun (WGS) entry which is preliminary data.</text>
</comment>
<dbReference type="Gene3D" id="1.10.3330.10">
    <property type="entry name" value="Oxo-4-hydroxy-4-carboxy-5-ureidoimidazoline decarboxylase"/>
    <property type="match status" value="1"/>
</dbReference>
<dbReference type="InterPro" id="IPR018020">
    <property type="entry name" value="OHCU_decarboxylase"/>
</dbReference>
<comment type="catalytic activity">
    <reaction evidence="1">
        <text>5-hydroxy-2-oxo-4-ureido-2,5-dihydro-1H-imidazole-5-carboxylate + H(+) = (S)-allantoin + CO2</text>
        <dbReference type="Rhea" id="RHEA:26301"/>
        <dbReference type="ChEBI" id="CHEBI:15378"/>
        <dbReference type="ChEBI" id="CHEBI:15678"/>
        <dbReference type="ChEBI" id="CHEBI:16526"/>
        <dbReference type="ChEBI" id="CHEBI:58639"/>
        <dbReference type="EC" id="4.1.1.97"/>
    </reaction>
</comment>
<accession>A0A6A7XZZ0</accession>
<dbReference type="GO" id="GO:0006144">
    <property type="term" value="P:purine nucleobase metabolic process"/>
    <property type="evidence" value="ECO:0007669"/>
    <property type="project" value="UniProtKB-KW"/>
</dbReference>
<dbReference type="Pfam" id="PF09349">
    <property type="entry name" value="OHCU_decarbox"/>
    <property type="match status" value="1"/>
</dbReference>
<dbReference type="RefSeq" id="WP_312861403.1">
    <property type="nucleotide sequence ID" value="NZ_VWNA01000001.1"/>
</dbReference>
<dbReference type="UniPathway" id="UPA00394">
    <property type="reaction ID" value="UER00652"/>
</dbReference>
<organism evidence="8 9">
    <name type="scientific">Segnochrobactrum spirostomi</name>
    <dbReference type="NCBI Taxonomy" id="2608987"/>
    <lineage>
        <taxon>Bacteria</taxon>
        <taxon>Pseudomonadati</taxon>
        <taxon>Pseudomonadota</taxon>
        <taxon>Alphaproteobacteria</taxon>
        <taxon>Hyphomicrobiales</taxon>
        <taxon>Segnochrobactraceae</taxon>
        <taxon>Segnochrobactrum</taxon>
    </lineage>
</organism>
<dbReference type="GO" id="GO:0000255">
    <property type="term" value="P:allantoin metabolic process"/>
    <property type="evidence" value="ECO:0007669"/>
    <property type="project" value="InterPro"/>
</dbReference>
<evidence type="ECO:0000256" key="3">
    <source>
        <dbReference type="ARBA" id="ARBA00012257"/>
    </source>
</evidence>
<dbReference type="NCBIfam" id="TIGR03164">
    <property type="entry name" value="UHCUDC"/>
    <property type="match status" value="1"/>
</dbReference>
<dbReference type="SUPFAM" id="SSF158694">
    <property type="entry name" value="UraD-Like"/>
    <property type="match status" value="1"/>
</dbReference>
<evidence type="ECO:0000256" key="5">
    <source>
        <dbReference type="ARBA" id="ARBA00022793"/>
    </source>
</evidence>